<evidence type="ECO:0000313" key="1">
    <source>
        <dbReference type="EMBL" id="JAD31662.1"/>
    </source>
</evidence>
<name>A0A0A8Z9Y5_ARUDO</name>
<protein>
    <submittedName>
        <fullName evidence="1">Uncharacterized protein</fullName>
    </submittedName>
</protein>
<sequence>MLVRPVCPVQLIPACLLISDLVMVVSAEVS</sequence>
<dbReference type="AlphaFoldDB" id="A0A0A8Z9Y5"/>
<accession>A0A0A8Z9Y5</accession>
<reference evidence="1" key="1">
    <citation type="submission" date="2014-09" db="EMBL/GenBank/DDBJ databases">
        <authorList>
            <person name="Magalhaes I.L.F."/>
            <person name="Oliveira U."/>
            <person name="Santos F.R."/>
            <person name="Vidigal T.H.D.A."/>
            <person name="Brescovit A.D."/>
            <person name="Santos A.J."/>
        </authorList>
    </citation>
    <scope>NUCLEOTIDE SEQUENCE</scope>
    <source>
        <tissue evidence="1">Shoot tissue taken approximately 20 cm above the soil surface</tissue>
    </source>
</reference>
<proteinExistence type="predicted"/>
<dbReference type="EMBL" id="GBRH01266233">
    <property type="protein sequence ID" value="JAD31662.1"/>
    <property type="molecule type" value="Transcribed_RNA"/>
</dbReference>
<organism evidence="1">
    <name type="scientific">Arundo donax</name>
    <name type="common">Giant reed</name>
    <name type="synonym">Donax arundinaceus</name>
    <dbReference type="NCBI Taxonomy" id="35708"/>
    <lineage>
        <taxon>Eukaryota</taxon>
        <taxon>Viridiplantae</taxon>
        <taxon>Streptophyta</taxon>
        <taxon>Embryophyta</taxon>
        <taxon>Tracheophyta</taxon>
        <taxon>Spermatophyta</taxon>
        <taxon>Magnoliopsida</taxon>
        <taxon>Liliopsida</taxon>
        <taxon>Poales</taxon>
        <taxon>Poaceae</taxon>
        <taxon>PACMAD clade</taxon>
        <taxon>Arundinoideae</taxon>
        <taxon>Arundineae</taxon>
        <taxon>Arundo</taxon>
    </lineage>
</organism>
<reference evidence="1" key="2">
    <citation type="journal article" date="2015" name="Data Brief">
        <title>Shoot transcriptome of the giant reed, Arundo donax.</title>
        <authorList>
            <person name="Barrero R.A."/>
            <person name="Guerrero F.D."/>
            <person name="Moolhuijzen P."/>
            <person name="Goolsby J.A."/>
            <person name="Tidwell J."/>
            <person name="Bellgard S.E."/>
            <person name="Bellgard M.I."/>
        </authorList>
    </citation>
    <scope>NUCLEOTIDE SEQUENCE</scope>
    <source>
        <tissue evidence="1">Shoot tissue taken approximately 20 cm above the soil surface</tissue>
    </source>
</reference>